<evidence type="ECO:0000256" key="1">
    <source>
        <dbReference type="ARBA" id="ARBA00023172"/>
    </source>
</evidence>
<feature type="region of interest" description="Disordered" evidence="2">
    <location>
        <begin position="353"/>
        <end position="374"/>
    </location>
</feature>
<comment type="caution">
    <text evidence="3">The sequence shown here is derived from an EMBL/GenBank/DDBJ whole genome shotgun (WGS) entry which is preliminary data.</text>
</comment>
<dbReference type="EMBL" id="MKIM01000027">
    <property type="protein sequence ID" value="OLP44608.1"/>
    <property type="molecule type" value="Genomic_DNA"/>
</dbReference>
<reference evidence="3 4" key="1">
    <citation type="submission" date="2016-09" db="EMBL/GenBank/DDBJ databases">
        <title>Rhizobium oryziradicis sp. nov., isolated from the root of rice.</title>
        <authorList>
            <person name="Zhao J."/>
            <person name="Zhang X."/>
        </authorList>
    </citation>
    <scope>NUCLEOTIDE SEQUENCE [LARGE SCALE GENOMIC DNA]</scope>
    <source>
        <strain evidence="3 4">N19</strain>
    </source>
</reference>
<evidence type="ECO:0008006" key="5">
    <source>
        <dbReference type="Google" id="ProtNLM"/>
    </source>
</evidence>
<dbReference type="AlphaFoldDB" id="A0A1Q8ZRJ4"/>
<name>A0A1Q8ZRJ4_9HYPH</name>
<feature type="region of interest" description="Disordered" evidence="2">
    <location>
        <begin position="393"/>
        <end position="412"/>
    </location>
</feature>
<organism evidence="3 4">
    <name type="scientific">Rhizobium oryziradicis</name>
    <dbReference type="NCBI Taxonomy" id="1867956"/>
    <lineage>
        <taxon>Bacteria</taxon>
        <taxon>Pseudomonadati</taxon>
        <taxon>Pseudomonadota</taxon>
        <taxon>Alphaproteobacteria</taxon>
        <taxon>Hyphomicrobiales</taxon>
        <taxon>Rhizobiaceae</taxon>
        <taxon>Rhizobium/Agrobacterium group</taxon>
        <taxon>Rhizobium</taxon>
    </lineage>
</organism>
<sequence>MIPMAMPKYVTFKTRRDGSHTFYWACPTAFKKAGAPYGNVTLGHDLTQRELNEAAAVWNERLEGWKTERNPFLKPELSRHGTVEWLVNAYLRHPSFTERVSEFSRPDYKRIFDRVCDTNIKATNGLTVRIGDAKINQIAVSTAEKIYSQFHATGAARTSEKVVTYCKAMWQRMKPHHPDLFRSDVPNPWEGVTIRRRTKAIKHHADRSTVYSFAKGAIKEKRPELAAAAVLAFEFLMRPSSIGAGFANWTDYRGEHAPDKIVVRHRKTGARAEHPLEFVNEDGEVICLYEQAESILRSVPRYGLSIVCQKSGKLFGDGTRLSQDVTAVANKLGLPGFTLDAARHGGMTELEERGLTEGQGRSLSKHKTSTAYRGYAKETEKRVLEATKQRFGISERSEKPNEINGAKVAKIK</sequence>
<dbReference type="Gene3D" id="1.10.443.10">
    <property type="entry name" value="Intergrase catalytic core"/>
    <property type="match status" value="1"/>
</dbReference>
<gene>
    <name evidence="3" type="ORF">BJF95_08880</name>
</gene>
<keyword evidence="4" id="KW-1185">Reference proteome</keyword>
<dbReference type="InterPro" id="IPR011010">
    <property type="entry name" value="DNA_brk_join_enz"/>
</dbReference>
<dbReference type="SUPFAM" id="SSF56349">
    <property type="entry name" value="DNA breaking-rejoining enzymes"/>
    <property type="match status" value="1"/>
</dbReference>
<evidence type="ECO:0000313" key="3">
    <source>
        <dbReference type="EMBL" id="OLP44608.1"/>
    </source>
</evidence>
<dbReference type="STRING" id="1867956.BJF95_08880"/>
<accession>A0A1Q8ZRJ4</accession>
<dbReference type="InterPro" id="IPR013762">
    <property type="entry name" value="Integrase-like_cat_sf"/>
</dbReference>
<dbReference type="GO" id="GO:0015074">
    <property type="term" value="P:DNA integration"/>
    <property type="evidence" value="ECO:0007669"/>
    <property type="project" value="InterPro"/>
</dbReference>
<evidence type="ECO:0000256" key="2">
    <source>
        <dbReference type="SAM" id="MobiDB-lite"/>
    </source>
</evidence>
<dbReference type="GO" id="GO:0006310">
    <property type="term" value="P:DNA recombination"/>
    <property type="evidence" value="ECO:0007669"/>
    <property type="project" value="UniProtKB-KW"/>
</dbReference>
<dbReference type="GO" id="GO:0003677">
    <property type="term" value="F:DNA binding"/>
    <property type="evidence" value="ECO:0007669"/>
    <property type="project" value="InterPro"/>
</dbReference>
<proteinExistence type="predicted"/>
<evidence type="ECO:0000313" key="4">
    <source>
        <dbReference type="Proteomes" id="UP000186894"/>
    </source>
</evidence>
<keyword evidence="1" id="KW-0233">DNA recombination</keyword>
<dbReference type="Proteomes" id="UP000186894">
    <property type="component" value="Unassembled WGS sequence"/>
</dbReference>
<protein>
    <recommendedName>
        <fullName evidence="5">Integrase</fullName>
    </recommendedName>
</protein>